<gene>
    <name evidence="1" type="ORF">L1987_82124</name>
</gene>
<accession>A0ACB8YSB8</accession>
<dbReference type="EMBL" id="CM042044">
    <property type="protein sequence ID" value="KAI3688412.1"/>
    <property type="molecule type" value="Genomic_DNA"/>
</dbReference>
<evidence type="ECO:0000313" key="2">
    <source>
        <dbReference type="Proteomes" id="UP001056120"/>
    </source>
</evidence>
<sequence length="95" mass="10608">MAALMAVLLLLHGRLTAATCNRVSVFFPTPFRHTPPMPSTATTCADLWVPDLVTFPAPPKPTPVTDLAFIRRHPALQEARHQLRLRFQAAHQQQC</sequence>
<dbReference type="Proteomes" id="UP001056120">
    <property type="component" value="Linkage Group LG27"/>
</dbReference>
<reference evidence="2" key="1">
    <citation type="journal article" date="2022" name="Mol. Ecol. Resour.">
        <title>The genomes of chicory, endive, great burdock and yacon provide insights into Asteraceae palaeo-polyploidization history and plant inulin production.</title>
        <authorList>
            <person name="Fan W."/>
            <person name="Wang S."/>
            <person name="Wang H."/>
            <person name="Wang A."/>
            <person name="Jiang F."/>
            <person name="Liu H."/>
            <person name="Zhao H."/>
            <person name="Xu D."/>
            <person name="Zhang Y."/>
        </authorList>
    </citation>
    <scope>NUCLEOTIDE SEQUENCE [LARGE SCALE GENOMIC DNA]</scope>
    <source>
        <strain evidence="2">cv. Yunnan</strain>
    </source>
</reference>
<evidence type="ECO:0000313" key="1">
    <source>
        <dbReference type="EMBL" id="KAI3688412.1"/>
    </source>
</evidence>
<name>A0ACB8YSB8_9ASTR</name>
<keyword evidence="2" id="KW-1185">Reference proteome</keyword>
<protein>
    <submittedName>
        <fullName evidence="1">Uncharacterized protein</fullName>
    </submittedName>
</protein>
<proteinExistence type="predicted"/>
<comment type="caution">
    <text evidence="1">The sequence shown here is derived from an EMBL/GenBank/DDBJ whole genome shotgun (WGS) entry which is preliminary data.</text>
</comment>
<organism evidence="1 2">
    <name type="scientific">Smallanthus sonchifolius</name>
    <dbReference type="NCBI Taxonomy" id="185202"/>
    <lineage>
        <taxon>Eukaryota</taxon>
        <taxon>Viridiplantae</taxon>
        <taxon>Streptophyta</taxon>
        <taxon>Embryophyta</taxon>
        <taxon>Tracheophyta</taxon>
        <taxon>Spermatophyta</taxon>
        <taxon>Magnoliopsida</taxon>
        <taxon>eudicotyledons</taxon>
        <taxon>Gunneridae</taxon>
        <taxon>Pentapetalae</taxon>
        <taxon>asterids</taxon>
        <taxon>campanulids</taxon>
        <taxon>Asterales</taxon>
        <taxon>Asteraceae</taxon>
        <taxon>Asteroideae</taxon>
        <taxon>Heliantheae alliance</taxon>
        <taxon>Millerieae</taxon>
        <taxon>Smallanthus</taxon>
    </lineage>
</organism>
<reference evidence="1 2" key="2">
    <citation type="journal article" date="2022" name="Mol. Ecol. Resour.">
        <title>The genomes of chicory, endive, great burdock and yacon provide insights into Asteraceae paleo-polyploidization history and plant inulin production.</title>
        <authorList>
            <person name="Fan W."/>
            <person name="Wang S."/>
            <person name="Wang H."/>
            <person name="Wang A."/>
            <person name="Jiang F."/>
            <person name="Liu H."/>
            <person name="Zhao H."/>
            <person name="Xu D."/>
            <person name="Zhang Y."/>
        </authorList>
    </citation>
    <scope>NUCLEOTIDE SEQUENCE [LARGE SCALE GENOMIC DNA]</scope>
    <source>
        <strain evidence="2">cv. Yunnan</strain>
        <tissue evidence="1">Leaves</tissue>
    </source>
</reference>